<evidence type="ECO:0000313" key="3">
    <source>
        <dbReference type="Proteomes" id="UP000293360"/>
    </source>
</evidence>
<feature type="region of interest" description="Disordered" evidence="1">
    <location>
        <begin position="35"/>
        <end position="54"/>
    </location>
</feature>
<dbReference type="EMBL" id="QJNU01000002">
    <property type="protein sequence ID" value="RYP11386.1"/>
    <property type="molecule type" value="Genomic_DNA"/>
</dbReference>
<reference evidence="2 3" key="1">
    <citation type="submission" date="2018-06" db="EMBL/GenBank/DDBJ databases">
        <title>Complete Genomes of Monosporascus.</title>
        <authorList>
            <person name="Robinson A.J."/>
            <person name="Natvig D.O."/>
        </authorList>
    </citation>
    <scope>NUCLEOTIDE SEQUENCE [LARGE SCALE GENOMIC DNA]</scope>
    <source>
        <strain evidence="2 3">CBS 110550</strain>
    </source>
</reference>
<dbReference type="Proteomes" id="UP000293360">
    <property type="component" value="Unassembled WGS sequence"/>
</dbReference>
<sequence>MVGDAEGLVCKLLLRHPAVVNTSLPLVAADLPCAKRQHRRHDQTPNSLGSDDMSRDTITCLSTLPCTAPDARSSPSGDGVPPRYGTAGAGGAIPAWSLWTTDAFRSTPPRGPRSRWREASGVVAGVEARRRRFAAGGSGRRAGRSGPLLMFAVRERGEQERRGARQTGDQKARGLEKRVTATRRLRGTTPCVGLRCPLAGAMPPALFLPINAKGCEGYKA</sequence>
<comment type="caution">
    <text evidence="2">The sequence shown here is derived from an EMBL/GenBank/DDBJ whole genome shotgun (WGS) entry which is preliminary data.</text>
</comment>
<organism evidence="2 3">
    <name type="scientific">Monosporascus ibericus</name>
    <dbReference type="NCBI Taxonomy" id="155417"/>
    <lineage>
        <taxon>Eukaryota</taxon>
        <taxon>Fungi</taxon>
        <taxon>Dikarya</taxon>
        <taxon>Ascomycota</taxon>
        <taxon>Pezizomycotina</taxon>
        <taxon>Sordariomycetes</taxon>
        <taxon>Xylariomycetidae</taxon>
        <taxon>Xylariales</taxon>
        <taxon>Xylariales incertae sedis</taxon>
        <taxon>Monosporascus</taxon>
    </lineage>
</organism>
<protein>
    <submittedName>
        <fullName evidence="2">Uncharacterized protein</fullName>
    </submittedName>
</protein>
<evidence type="ECO:0000256" key="1">
    <source>
        <dbReference type="SAM" id="MobiDB-lite"/>
    </source>
</evidence>
<keyword evidence="3" id="KW-1185">Reference proteome</keyword>
<accession>A0A4Q4TV25</accession>
<name>A0A4Q4TV25_9PEZI</name>
<gene>
    <name evidence="2" type="ORF">DL764_000040</name>
</gene>
<evidence type="ECO:0000313" key="2">
    <source>
        <dbReference type="EMBL" id="RYP11386.1"/>
    </source>
</evidence>
<proteinExistence type="predicted"/>
<dbReference type="AlphaFoldDB" id="A0A4Q4TV25"/>
<feature type="region of interest" description="Disordered" evidence="1">
    <location>
        <begin position="156"/>
        <end position="176"/>
    </location>
</feature>